<keyword evidence="3" id="KW-0539">Nucleus</keyword>
<dbReference type="PANTHER" id="PTHR12585:SF69">
    <property type="entry name" value="FI11703P"/>
    <property type="match status" value="1"/>
</dbReference>
<dbReference type="AlphaFoldDB" id="A0A177AK29"/>
<dbReference type="VEuPathDB" id="FungiDB:GMDG_06126"/>
<reference evidence="7" key="1">
    <citation type="submission" date="2016-03" db="EMBL/GenBank/DDBJ databases">
        <title>Updated assembly of Pseudogymnoascus destructans, the fungus causing white-nose syndrome of bats.</title>
        <authorList>
            <person name="Palmer J.M."/>
            <person name="Drees K.P."/>
            <person name="Foster J.T."/>
            <person name="Lindner D.L."/>
        </authorList>
    </citation>
    <scope>NUCLEOTIDE SEQUENCE [LARGE SCALE GENOMIC DNA]</scope>
    <source>
        <strain evidence="7">20631-21</strain>
    </source>
</reference>
<dbReference type="InterPro" id="IPR006909">
    <property type="entry name" value="Rad21/Rec8_C_eu"/>
</dbReference>
<dbReference type="GeneID" id="36284786"/>
<feature type="region of interest" description="Disordered" evidence="4">
    <location>
        <begin position="484"/>
        <end position="535"/>
    </location>
</feature>
<dbReference type="eggNOG" id="KOG1213">
    <property type="taxonomic scope" value="Eukaryota"/>
</dbReference>
<dbReference type="FunFam" id="1.10.10.580:FF:000004">
    <property type="entry name" value="Double-strand-break repair protein rad21"/>
    <property type="match status" value="1"/>
</dbReference>
<feature type="region of interest" description="Disordered" evidence="4">
    <location>
        <begin position="424"/>
        <end position="445"/>
    </location>
</feature>
<accession>A0A177AK29</accession>
<comment type="similarity">
    <text evidence="2">Belongs to the rad21 family.</text>
</comment>
<dbReference type="GO" id="GO:0003682">
    <property type="term" value="F:chromatin binding"/>
    <property type="evidence" value="ECO:0007669"/>
    <property type="project" value="TreeGrafter"/>
</dbReference>
<feature type="domain" description="Rad21/Rec8-like protein C-terminal eukaryotic" evidence="5">
    <location>
        <begin position="569"/>
        <end position="605"/>
    </location>
</feature>
<protein>
    <submittedName>
        <fullName evidence="7">Sister chromatid cohesion protein 1</fullName>
    </submittedName>
</protein>
<dbReference type="InterPro" id="IPR006910">
    <property type="entry name" value="Rad21_Rec8_N"/>
</dbReference>
<feature type="compositionally biased region" description="Basic and acidic residues" evidence="4">
    <location>
        <begin position="502"/>
        <end position="525"/>
    </location>
</feature>
<dbReference type="Pfam" id="PF04825">
    <property type="entry name" value="Rad21_Rec8_N"/>
    <property type="match status" value="1"/>
</dbReference>
<gene>
    <name evidence="7" type="primary">MCD1</name>
    <name evidence="7" type="ORF">VC83_01698</name>
</gene>
<dbReference type="RefSeq" id="XP_024327423.1">
    <property type="nucleotide sequence ID" value="XM_024465372.1"/>
</dbReference>
<dbReference type="SUPFAM" id="SSF46785">
    <property type="entry name" value="Winged helix' DNA-binding domain"/>
    <property type="match status" value="1"/>
</dbReference>
<organism evidence="7">
    <name type="scientific">Pseudogymnoascus destructans</name>
    <dbReference type="NCBI Taxonomy" id="655981"/>
    <lineage>
        <taxon>Eukaryota</taxon>
        <taxon>Fungi</taxon>
        <taxon>Dikarya</taxon>
        <taxon>Ascomycota</taxon>
        <taxon>Pezizomycotina</taxon>
        <taxon>Leotiomycetes</taxon>
        <taxon>Thelebolales</taxon>
        <taxon>Thelebolaceae</taxon>
        <taxon>Pseudogymnoascus</taxon>
    </lineage>
</organism>
<dbReference type="Proteomes" id="UP000077154">
    <property type="component" value="Unassembled WGS sequence"/>
</dbReference>
<evidence type="ECO:0000259" key="6">
    <source>
        <dbReference type="Pfam" id="PF04825"/>
    </source>
</evidence>
<dbReference type="CDD" id="cd21788">
    <property type="entry name" value="Rad21_Rec8_M_SpRad21p-like"/>
    <property type="match status" value="1"/>
</dbReference>
<dbReference type="EMBL" id="KV441388">
    <property type="protein sequence ID" value="OAF62150.1"/>
    <property type="molecule type" value="Genomic_DNA"/>
</dbReference>
<dbReference type="OrthoDB" id="10071381at2759"/>
<dbReference type="InterPro" id="IPR023093">
    <property type="entry name" value="ScpA-like_C"/>
</dbReference>
<dbReference type="GO" id="GO:0005634">
    <property type="term" value="C:nucleus"/>
    <property type="evidence" value="ECO:0007669"/>
    <property type="project" value="UniProtKB-SubCell"/>
</dbReference>
<dbReference type="PANTHER" id="PTHR12585">
    <property type="entry name" value="SCC1 / RAD21 FAMILY MEMBER"/>
    <property type="match status" value="1"/>
</dbReference>
<dbReference type="InterPro" id="IPR039781">
    <property type="entry name" value="Rad21/Rec8-like"/>
</dbReference>
<feature type="domain" description="Rad21/Rec8-like protein N-terminal" evidence="6">
    <location>
        <begin position="1"/>
        <end position="100"/>
    </location>
</feature>
<feature type="region of interest" description="Disordered" evidence="4">
    <location>
        <begin position="275"/>
        <end position="297"/>
    </location>
</feature>
<dbReference type="GO" id="GO:1990414">
    <property type="term" value="P:replication-born double-strand break repair via sister chromatid exchange"/>
    <property type="evidence" value="ECO:0007669"/>
    <property type="project" value="TreeGrafter"/>
</dbReference>
<evidence type="ECO:0000313" key="7">
    <source>
        <dbReference type="EMBL" id="OAF62150.1"/>
    </source>
</evidence>
<evidence type="ECO:0000256" key="4">
    <source>
        <dbReference type="SAM" id="MobiDB-lite"/>
    </source>
</evidence>
<name>A0A177AK29_9PEZI</name>
<evidence type="ECO:0000259" key="5">
    <source>
        <dbReference type="Pfam" id="PF04824"/>
    </source>
</evidence>
<dbReference type="Gene3D" id="1.10.10.580">
    <property type="entry name" value="Structural maintenance of chromosome 1. Chain E"/>
    <property type="match status" value="1"/>
</dbReference>
<evidence type="ECO:0000256" key="3">
    <source>
        <dbReference type="ARBA" id="ARBA00023242"/>
    </source>
</evidence>
<evidence type="ECO:0000256" key="2">
    <source>
        <dbReference type="ARBA" id="ARBA00009870"/>
    </source>
</evidence>
<evidence type="ECO:0000256" key="1">
    <source>
        <dbReference type="ARBA" id="ARBA00004123"/>
    </source>
</evidence>
<dbReference type="Pfam" id="PF04824">
    <property type="entry name" value="Rad21_Rec8"/>
    <property type="match status" value="1"/>
</dbReference>
<sequence length="656" mass="72336">MFYSEALLSKTGPLARVWLSANLERKLSKTHILQSSVKDSVDAIVNPGQAPMALRLSGQLLLGVVRIYSRKARYLLDDCNEALMKIKMAFRISSNNDIPAGLHMPSRDTLLLPDVLTEGDNLEMPPLPDASFLLSQMEDDTLNTPRKRRAGSRDINLHEDFNQSQYLQNSMVESQKYPDDEVIMADDLELDLDFGEDIDLRADGSLEMGRDAPAARELGDDIGDTQLDIFGKDTTLLGRDRQQSVQVSIAGDDDGFHFQGDDGDINMGDANNFPLGDESLHMTGLPDRGRISESPLSDIDPEQEREILEEHARNEESALFEPIEETDTSIFREPAQRARKLKLLKPDEDTIIPSAVIKAQQQDRSKILRPESFLPRDPTLFALVEMQRNGGFVSNILRDGRSSGWAPELRGILSLDAILSSRAQKRKRDSGIADMSGDEDEHAAKSPRLQLDLDLGEEDAFGNISAAAGFGAESQANGTILEIPADDGFVPMNDDDNNFGRPDSRGSERERDGSENPEHNFDETRAPLVHPTDSGPVSLGTTHAVHLLRDRFGAEAANSPEKRKKASVMFQDLLPERGTSKADATKMFFEVLVLATKDAVKVEQTQGELGGPIRVRGKRGLWGSWAEREAGGEIAEELGDMDQILEQARGLVSVDA</sequence>
<comment type="subcellular location">
    <subcellularLocation>
        <location evidence="1">Nucleus</location>
    </subcellularLocation>
</comment>
<proteinExistence type="inferred from homology"/>
<dbReference type="GO" id="GO:0007064">
    <property type="term" value="P:mitotic sister chromatid cohesion"/>
    <property type="evidence" value="ECO:0007669"/>
    <property type="project" value="TreeGrafter"/>
</dbReference>
<dbReference type="InterPro" id="IPR036390">
    <property type="entry name" value="WH_DNA-bd_sf"/>
</dbReference>
<dbReference type="GO" id="GO:0030892">
    <property type="term" value="C:mitotic cohesin complex"/>
    <property type="evidence" value="ECO:0007669"/>
    <property type="project" value="TreeGrafter"/>
</dbReference>